<protein>
    <submittedName>
        <fullName evidence="1">Uncharacterized protein</fullName>
    </submittedName>
</protein>
<evidence type="ECO:0000313" key="3">
    <source>
        <dbReference type="Proteomes" id="UP000251351"/>
    </source>
</evidence>
<evidence type="ECO:0000313" key="4">
    <source>
        <dbReference type="Proteomes" id="UP000251540"/>
    </source>
</evidence>
<dbReference type="Proteomes" id="UP000251351">
    <property type="component" value="Unassembled WGS sequence"/>
</dbReference>
<proteinExistence type="predicted"/>
<dbReference type="Proteomes" id="UP000251540">
    <property type="component" value="Unassembled WGS sequence"/>
</dbReference>
<organism evidence="1 4">
    <name type="scientific">Salmonella enterica I</name>
    <dbReference type="NCBI Taxonomy" id="59201"/>
    <lineage>
        <taxon>Bacteria</taxon>
        <taxon>Pseudomonadati</taxon>
        <taxon>Pseudomonadota</taxon>
        <taxon>Gammaproteobacteria</taxon>
        <taxon>Enterobacterales</taxon>
        <taxon>Enterobacteriaceae</taxon>
        <taxon>Salmonella</taxon>
    </lineage>
</organism>
<evidence type="ECO:0000313" key="2">
    <source>
        <dbReference type="EMBL" id="PUF63107.1"/>
    </source>
</evidence>
<comment type="caution">
    <text evidence="1">The sequence shown here is derived from an EMBL/GenBank/DDBJ whole genome shotgun (WGS) entry which is preliminary data.</text>
</comment>
<gene>
    <name evidence="2" type="ORF">DAX73_03745</name>
    <name evidence="1" type="ORF">DAX92_03705</name>
</gene>
<dbReference type="AlphaFoldDB" id="A0A7Z1T9K9"/>
<evidence type="ECO:0000313" key="1">
    <source>
        <dbReference type="EMBL" id="PUF41686.1"/>
    </source>
</evidence>
<name>A0A7Z1T9K9_SALET</name>
<sequence length="61" mass="6573">MNLKCDPLALCSSISWVNRCSHVSNGLQAIAIVQKQAKIGCKTHLNGIKAPFNGIKTHKKG</sequence>
<dbReference type="EMBL" id="QARP01000003">
    <property type="protein sequence ID" value="PUF41686.1"/>
    <property type="molecule type" value="Genomic_DNA"/>
</dbReference>
<dbReference type="EMBL" id="QARO01000003">
    <property type="protein sequence ID" value="PUF63107.1"/>
    <property type="molecule type" value="Genomic_DNA"/>
</dbReference>
<accession>A0A7Z1T9K9</accession>
<reference evidence="3 4" key="1">
    <citation type="submission" date="2018-04" db="EMBL/GenBank/DDBJ databases">
        <title>Whole genome sequencing of Salmonella enterica.</title>
        <authorList>
            <person name="Bell R."/>
        </authorList>
    </citation>
    <scope>NUCLEOTIDE SEQUENCE [LARGE SCALE GENOMIC DNA]</scope>
    <source>
        <strain evidence="1 4">CFSAN058609</strain>
        <strain evidence="2 3">CFSAN058610</strain>
    </source>
</reference>